<dbReference type="OrthoDB" id="539213at2759"/>
<dbReference type="InterPro" id="IPR036770">
    <property type="entry name" value="Ankyrin_rpt-contain_sf"/>
</dbReference>
<dbReference type="Gene3D" id="1.25.40.20">
    <property type="entry name" value="Ankyrin repeat-containing domain"/>
    <property type="match status" value="2"/>
</dbReference>
<comment type="caution">
    <text evidence="1">The sequence shown here is derived from an EMBL/GenBank/DDBJ whole genome shotgun (WGS) entry which is preliminary data.</text>
</comment>
<accession>A0A1V6STP9</accession>
<reference evidence="2" key="1">
    <citation type="journal article" date="2017" name="Nat. Microbiol.">
        <title>Global analysis of biosynthetic gene clusters reveals vast potential of secondary metabolite production in Penicillium species.</title>
        <authorList>
            <person name="Nielsen J.C."/>
            <person name="Grijseels S."/>
            <person name="Prigent S."/>
            <person name="Ji B."/>
            <person name="Dainat J."/>
            <person name="Nielsen K.F."/>
            <person name="Frisvad J.C."/>
            <person name="Workman M."/>
            <person name="Nielsen J."/>
        </authorList>
    </citation>
    <scope>NUCLEOTIDE SEQUENCE [LARGE SCALE GENOMIC DNA]</scope>
    <source>
        <strain evidence="2">IBT 14082</strain>
    </source>
</reference>
<dbReference type="InterPro" id="IPR052050">
    <property type="entry name" value="SecEffector_AnkRepeat"/>
</dbReference>
<gene>
    <name evidence="1" type="ORF">PENFLA_c024G05800</name>
</gene>
<dbReference type="InterPro" id="IPR002110">
    <property type="entry name" value="Ankyrin_rpt"/>
</dbReference>
<dbReference type="Pfam" id="PF12796">
    <property type="entry name" value="Ank_2"/>
    <property type="match status" value="1"/>
</dbReference>
<sequence>MTAKVGIATCVVLDGACSSAIVNGHYDVVKIFLDERLVQAEADVHGNISSGLEVAAGKGNLKMLQLLEEYGFGSGDRPGKAIDGAIRGGRYDVVKHLLGGLTKKYSSCSYDEALKAAACRSDLKMFELLKEYEYRLSSDSKKHALMHAMDYGRQNVVKLLLDGGIAEADIQSVVDDSLRFSARRGDLKMFEFLVEYGFRATGTGQAYALREAIRNGHCNVVKYLVGGGLDEADLVSEANGGLFCGTQSRTQDV</sequence>
<name>A0A1V6STP9_9EURO</name>
<dbReference type="EMBL" id="MLQL01000024">
    <property type="protein sequence ID" value="OQE17392.1"/>
    <property type="molecule type" value="Genomic_DNA"/>
</dbReference>
<proteinExistence type="predicted"/>
<evidence type="ECO:0000313" key="1">
    <source>
        <dbReference type="EMBL" id="OQE17392.1"/>
    </source>
</evidence>
<organism evidence="1 2">
    <name type="scientific">Penicillium flavigenum</name>
    <dbReference type="NCBI Taxonomy" id="254877"/>
    <lineage>
        <taxon>Eukaryota</taxon>
        <taxon>Fungi</taxon>
        <taxon>Dikarya</taxon>
        <taxon>Ascomycota</taxon>
        <taxon>Pezizomycotina</taxon>
        <taxon>Eurotiomycetes</taxon>
        <taxon>Eurotiomycetidae</taxon>
        <taxon>Eurotiales</taxon>
        <taxon>Aspergillaceae</taxon>
        <taxon>Penicillium</taxon>
    </lineage>
</organism>
<keyword evidence="2" id="KW-1185">Reference proteome</keyword>
<dbReference type="SUPFAM" id="SSF48403">
    <property type="entry name" value="Ankyrin repeat"/>
    <property type="match status" value="1"/>
</dbReference>
<dbReference type="SMART" id="SM00248">
    <property type="entry name" value="ANK"/>
    <property type="match status" value="4"/>
</dbReference>
<protein>
    <submittedName>
        <fullName evidence="1">Uncharacterized protein</fullName>
    </submittedName>
</protein>
<dbReference type="PANTHER" id="PTHR46586">
    <property type="entry name" value="ANKYRIN REPEAT-CONTAINING PROTEIN"/>
    <property type="match status" value="1"/>
</dbReference>
<dbReference type="AlphaFoldDB" id="A0A1V6STP9"/>
<dbReference type="Proteomes" id="UP000191342">
    <property type="component" value="Unassembled WGS sequence"/>
</dbReference>
<dbReference type="PANTHER" id="PTHR46586:SF3">
    <property type="entry name" value="ANKYRIN REPEAT-CONTAINING PROTEIN"/>
    <property type="match status" value="1"/>
</dbReference>
<evidence type="ECO:0000313" key="2">
    <source>
        <dbReference type="Proteomes" id="UP000191342"/>
    </source>
</evidence>
<dbReference type="STRING" id="254877.A0A1V6STP9"/>